<reference evidence="5" key="3">
    <citation type="submission" date="2015-06" db="UniProtKB">
        <authorList>
            <consortium name="EnsemblMetazoa"/>
        </authorList>
    </citation>
    <scope>IDENTIFICATION</scope>
</reference>
<dbReference type="EMBL" id="AMQM01005450">
    <property type="status" value="NOT_ANNOTATED_CDS"/>
    <property type="molecule type" value="Genomic_DNA"/>
</dbReference>
<dbReference type="EMBL" id="KB096945">
    <property type="protein sequence ID" value="ESO00416.1"/>
    <property type="molecule type" value="Genomic_DNA"/>
</dbReference>
<dbReference type="Gene3D" id="1.20.920.10">
    <property type="entry name" value="Bromodomain-like"/>
    <property type="match status" value="1"/>
</dbReference>
<dbReference type="AlphaFoldDB" id="T1EFR1"/>
<dbReference type="PROSITE" id="PS00633">
    <property type="entry name" value="BROMODOMAIN_1"/>
    <property type="match status" value="1"/>
</dbReference>
<sequence>MKVIEDLVSELMKNDNAWPFLKPVTVKEAPDYFEIINRPMDLSTIKYKIYRFEYPDQYSIIDDLRLMFDNCNLYNSPNTPVHNAGLSLEQYLDQRLEQIENASINGDMPEGKISRCHAKRNSL</sequence>
<accession>T1EFR1</accession>
<dbReference type="InParanoid" id="T1EFR1"/>
<evidence type="ECO:0000256" key="1">
    <source>
        <dbReference type="ARBA" id="ARBA00023117"/>
    </source>
</evidence>
<dbReference type="PRINTS" id="PR00503">
    <property type="entry name" value="BROMODOMAIN"/>
</dbReference>
<name>T1EFR1_HELRO</name>
<dbReference type="CTD" id="20195413"/>
<evidence type="ECO:0000313" key="5">
    <source>
        <dbReference type="EnsemblMetazoa" id="HelroP113267"/>
    </source>
</evidence>
<dbReference type="SUPFAM" id="SSF47370">
    <property type="entry name" value="Bromodomain"/>
    <property type="match status" value="1"/>
</dbReference>
<dbReference type="Proteomes" id="UP000015101">
    <property type="component" value="Unassembled WGS sequence"/>
</dbReference>
<dbReference type="InterPro" id="IPR047171">
    <property type="entry name" value="BAZ1A"/>
</dbReference>
<dbReference type="eggNOG" id="KOG1245">
    <property type="taxonomic scope" value="Eukaryota"/>
</dbReference>
<organism evidence="5 6">
    <name type="scientific">Helobdella robusta</name>
    <name type="common">Californian leech</name>
    <dbReference type="NCBI Taxonomy" id="6412"/>
    <lineage>
        <taxon>Eukaryota</taxon>
        <taxon>Metazoa</taxon>
        <taxon>Spiralia</taxon>
        <taxon>Lophotrochozoa</taxon>
        <taxon>Annelida</taxon>
        <taxon>Clitellata</taxon>
        <taxon>Hirudinea</taxon>
        <taxon>Rhynchobdellida</taxon>
        <taxon>Glossiphoniidae</taxon>
        <taxon>Helobdella</taxon>
    </lineage>
</organism>
<evidence type="ECO:0000313" key="6">
    <source>
        <dbReference type="Proteomes" id="UP000015101"/>
    </source>
</evidence>
<dbReference type="Pfam" id="PF00439">
    <property type="entry name" value="Bromodomain"/>
    <property type="match status" value="1"/>
</dbReference>
<dbReference type="OMA" id="ISRCHAK"/>
<dbReference type="EnsemblMetazoa" id="HelroT113267">
    <property type="protein sequence ID" value="HelroP113267"/>
    <property type="gene ID" value="HelroG113267"/>
</dbReference>
<dbReference type="GeneID" id="20195413"/>
<dbReference type="SMART" id="SM00297">
    <property type="entry name" value="BROMO"/>
    <property type="match status" value="1"/>
</dbReference>
<dbReference type="InterPro" id="IPR001487">
    <property type="entry name" value="Bromodomain"/>
</dbReference>
<feature type="domain" description="Bromo" evidence="3">
    <location>
        <begin position="12"/>
        <end position="82"/>
    </location>
</feature>
<dbReference type="OrthoDB" id="303107at2759"/>
<dbReference type="KEGG" id="hro:HELRODRAFT_113267"/>
<dbReference type="InterPro" id="IPR018359">
    <property type="entry name" value="Bromodomain_CS"/>
</dbReference>
<dbReference type="HOGENOM" id="CLU_129458_1_1_1"/>
<dbReference type="PANTHER" id="PTHR46510:SF1">
    <property type="entry name" value="BROMODOMAIN ADJACENT TO ZINC FINGER DOMAIN PROTEIN 1A"/>
    <property type="match status" value="1"/>
</dbReference>
<reference evidence="6" key="1">
    <citation type="submission" date="2012-12" db="EMBL/GenBank/DDBJ databases">
        <authorList>
            <person name="Hellsten U."/>
            <person name="Grimwood J."/>
            <person name="Chapman J.A."/>
            <person name="Shapiro H."/>
            <person name="Aerts A."/>
            <person name="Otillar R.P."/>
            <person name="Terry A.Y."/>
            <person name="Boore J.L."/>
            <person name="Simakov O."/>
            <person name="Marletaz F."/>
            <person name="Cho S.-J."/>
            <person name="Edsinger-Gonzales E."/>
            <person name="Havlak P."/>
            <person name="Kuo D.-H."/>
            <person name="Larsson T."/>
            <person name="Lv J."/>
            <person name="Arendt D."/>
            <person name="Savage R."/>
            <person name="Osoegawa K."/>
            <person name="de Jong P."/>
            <person name="Lindberg D.R."/>
            <person name="Seaver E.C."/>
            <person name="Weisblat D.A."/>
            <person name="Putnam N.H."/>
            <person name="Grigoriev I.V."/>
            <person name="Rokhsar D.S."/>
        </authorList>
    </citation>
    <scope>NUCLEOTIDE SEQUENCE</scope>
</reference>
<evidence type="ECO:0000313" key="4">
    <source>
        <dbReference type="EMBL" id="ESO00416.1"/>
    </source>
</evidence>
<reference evidence="4 6" key="2">
    <citation type="journal article" date="2013" name="Nature">
        <title>Insights into bilaterian evolution from three spiralian genomes.</title>
        <authorList>
            <person name="Simakov O."/>
            <person name="Marletaz F."/>
            <person name="Cho S.J."/>
            <person name="Edsinger-Gonzales E."/>
            <person name="Havlak P."/>
            <person name="Hellsten U."/>
            <person name="Kuo D.H."/>
            <person name="Larsson T."/>
            <person name="Lv J."/>
            <person name="Arendt D."/>
            <person name="Savage R."/>
            <person name="Osoegawa K."/>
            <person name="de Jong P."/>
            <person name="Grimwood J."/>
            <person name="Chapman J.A."/>
            <person name="Shapiro H."/>
            <person name="Aerts A."/>
            <person name="Otillar R.P."/>
            <person name="Terry A.Y."/>
            <person name="Boore J.L."/>
            <person name="Grigoriev I.V."/>
            <person name="Lindberg D.R."/>
            <person name="Seaver E.C."/>
            <person name="Weisblat D.A."/>
            <person name="Putnam N.H."/>
            <person name="Rokhsar D.S."/>
        </authorList>
    </citation>
    <scope>NUCLEOTIDE SEQUENCE</scope>
</reference>
<evidence type="ECO:0000259" key="3">
    <source>
        <dbReference type="PROSITE" id="PS50014"/>
    </source>
</evidence>
<keyword evidence="6" id="KW-1185">Reference proteome</keyword>
<proteinExistence type="predicted"/>
<dbReference type="RefSeq" id="XP_009021466.1">
    <property type="nucleotide sequence ID" value="XM_009023218.1"/>
</dbReference>
<dbReference type="STRING" id="6412.T1EFR1"/>
<dbReference type="PANTHER" id="PTHR46510">
    <property type="entry name" value="BROMODOMAIN ADJACENT TO ZINC FINGER DOMAIN PROTEIN 1A"/>
    <property type="match status" value="1"/>
</dbReference>
<protein>
    <recommendedName>
        <fullName evidence="3">Bromo domain-containing protein</fullName>
    </recommendedName>
</protein>
<dbReference type="GO" id="GO:0006338">
    <property type="term" value="P:chromatin remodeling"/>
    <property type="evidence" value="ECO:0007669"/>
    <property type="project" value="InterPro"/>
</dbReference>
<dbReference type="PROSITE" id="PS50014">
    <property type="entry name" value="BROMODOMAIN_2"/>
    <property type="match status" value="1"/>
</dbReference>
<dbReference type="InterPro" id="IPR036427">
    <property type="entry name" value="Bromodomain-like_sf"/>
</dbReference>
<gene>
    <name evidence="5" type="primary">20195413</name>
    <name evidence="4" type="ORF">HELRODRAFT_113267</name>
</gene>
<keyword evidence="1 2" id="KW-0103">Bromodomain</keyword>
<evidence type="ECO:0000256" key="2">
    <source>
        <dbReference type="PROSITE-ProRule" id="PRU00035"/>
    </source>
</evidence>